<name>A0A3Q1ATN5_AMPOC</name>
<reference evidence="8" key="2">
    <citation type="submission" date="2025-08" db="UniProtKB">
        <authorList>
            <consortium name="Ensembl"/>
        </authorList>
    </citation>
    <scope>IDENTIFICATION</scope>
</reference>
<protein>
    <recommendedName>
        <fullName evidence="6">Sulfotransferase</fullName>
        <ecNumber evidence="6">2.8.2.-</ecNumber>
    </recommendedName>
</protein>
<dbReference type="OMA" id="CRGVHAF"/>
<dbReference type="SUPFAM" id="SSF52540">
    <property type="entry name" value="P-loop containing nucleoside triphosphate hydrolases"/>
    <property type="match status" value="1"/>
</dbReference>
<organism evidence="8 9">
    <name type="scientific">Amphiprion ocellaris</name>
    <name type="common">Clown anemonefish</name>
    <dbReference type="NCBI Taxonomy" id="80972"/>
    <lineage>
        <taxon>Eukaryota</taxon>
        <taxon>Metazoa</taxon>
        <taxon>Chordata</taxon>
        <taxon>Craniata</taxon>
        <taxon>Vertebrata</taxon>
        <taxon>Euteleostomi</taxon>
        <taxon>Actinopterygii</taxon>
        <taxon>Neopterygii</taxon>
        <taxon>Teleostei</taxon>
        <taxon>Neoteleostei</taxon>
        <taxon>Acanthomorphata</taxon>
        <taxon>Ovalentaria</taxon>
        <taxon>Pomacentridae</taxon>
        <taxon>Amphiprion</taxon>
    </lineage>
</organism>
<dbReference type="GO" id="GO:0006805">
    <property type="term" value="P:xenobiotic metabolic process"/>
    <property type="evidence" value="ECO:0007669"/>
    <property type="project" value="UniProtKB-ARBA"/>
</dbReference>
<keyword evidence="3" id="KW-0963">Cytoplasm</keyword>
<dbReference type="Ensembl" id="ENSAOCT00000008531.2">
    <property type="protein sequence ID" value="ENSAOCP00000004159.2"/>
    <property type="gene ID" value="ENSAOCG00000006345.2"/>
</dbReference>
<dbReference type="GO" id="GO:0006584">
    <property type="term" value="P:catecholamine metabolic process"/>
    <property type="evidence" value="ECO:0007669"/>
    <property type="project" value="UniProtKB-KW"/>
</dbReference>
<sequence>MTEADLYTLYKGVYVPTCVHPPQSLQYYEEFTFRPNDILIVTYPKSGTTWMQEIVPLIMSGGDPASVETLPNWDRVPWLEEQRACILNLEERPSPRMFATHFHNNMMPPSFFKVKPKVIYVMRNPKDVFTSSFHYYGMTSFLVKPGPQSEFLCKFLDGQVMFGSWFDHVKGWLNAENKDHILYISYEELIMDLKDSVARISQFLEKSLDAEVIDKIADRSVFKNMKQNNMSNYSAVPREFMDQTKSEFLRKVWIPACSPCPALISKDHHRLQSTTTAPAKTPTHAAPVQTPITIRPHVTSPALYSCHQFLTSEVKFCSVPRMPG</sequence>
<dbReference type="InterPro" id="IPR027417">
    <property type="entry name" value="P-loop_NTPase"/>
</dbReference>
<dbReference type="EC" id="2.8.2.-" evidence="6"/>
<evidence type="ECO:0000256" key="6">
    <source>
        <dbReference type="RuleBase" id="RU361155"/>
    </source>
</evidence>
<feature type="domain" description="Sulfotransferase" evidence="7">
    <location>
        <begin position="35"/>
        <end position="251"/>
    </location>
</feature>
<evidence type="ECO:0000259" key="7">
    <source>
        <dbReference type="Pfam" id="PF00685"/>
    </source>
</evidence>
<dbReference type="FunFam" id="3.40.50.300:FF:000433">
    <property type="entry name" value="Estrogen sulfotransferase"/>
    <property type="match status" value="1"/>
</dbReference>
<evidence type="ECO:0000313" key="8">
    <source>
        <dbReference type="Ensembl" id="ENSAOCP00000004159.2"/>
    </source>
</evidence>
<evidence type="ECO:0000313" key="9">
    <source>
        <dbReference type="Proteomes" id="UP001501940"/>
    </source>
</evidence>
<evidence type="ECO:0000256" key="1">
    <source>
        <dbReference type="ARBA" id="ARBA00004496"/>
    </source>
</evidence>
<dbReference type="GeneTree" id="ENSGT00940000164900"/>
<evidence type="ECO:0000256" key="5">
    <source>
        <dbReference type="ARBA" id="ARBA00022939"/>
    </source>
</evidence>
<dbReference type="GO" id="GO:0008146">
    <property type="term" value="F:sulfotransferase activity"/>
    <property type="evidence" value="ECO:0007669"/>
    <property type="project" value="InterPro"/>
</dbReference>
<reference evidence="8" key="3">
    <citation type="submission" date="2025-09" db="UniProtKB">
        <authorList>
            <consortium name="Ensembl"/>
        </authorList>
    </citation>
    <scope>IDENTIFICATION</scope>
</reference>
<proteinExistence type="inferred from homology"/>
<comment type="similarity">
    <text evidence="2 6">Belongs to the sulfotransferase 1 family.</text>
</comment>
<keyword evidence="4 6" id="KW-0808">Transferase</keyword>
<evidence type="ECO:0000256" key="2">
    <source>
        <dbReference type="ARBA" id="ARBA00005771"/>
    </source>
</evidence>
<reference evidence="8 9" key="1">
    <citation type="submission" date="2022-01" db="EMBL/GenBank/DDBJ databases">
        <title>A chromosome-scale genome assembly of the false clownfish, Amphiprion ocellaris.</title>
        <authorList>
            <person name="Ryu T."/>
        </authorList>
    </citation>
    <scope>NUCLEOTIDE SEQUENCE [LARGE SCALE GENOMIC DNA]</scope>
</reference>
<dbReference type="STRING" id="80972.ENSAOCP00000004159"/>
<dbReference type="Gene3D" id="3.40.50.300">
    <property type="entry name" value="P-loop containing nucleotide triphosphate hydrolases"/>
    <property type="match status" value="1"/>
</dbReference>
<accession>A0A3Q1ATN5</accession>
<dbReference type="GO" id="GO:0005737">
    <property type="term" value="C:cytoplasm"/>
    <property type="evidence" value="ECO:0007669"/>
    <property type="project" value="UniProtKB-SubCell"/>
</dbReference>
<dbReference type="AlphaFoldDB" id="A0A3Q1ATN5"/>
<dbReference type="PANTHER" id="PTHR11783">
    <property type="entry name" value="SULFOTRANSFERASE SULT"/>
    <property type="match status" value="1"/>
</dbReference>
<keyword evidence="9" id="KW-1185">Reference proteome</keyword>
<dbReference type="InterPro" id="IPR000863">
    <property type="entry name" value="Sulfotransferase_dom"/>
</dbReference>
<keyword evidence="5" id="KW-0128">Catecholamine metabolism</keyword>
<dbReference type="Proteomes" id="UP001501940">
    <property type="component" value="Chromosome 18"/>
</dbReference>
<comment type="subcellular location">
    <subcellularLocation>
        <location evidence="1">Cytoplasm</location>
    </subcellularLocation>
</comment>
<dbReference type="Pfam" id="PF00685">
    <property type="entry name" value="Sulfotransfer_1"/>
    <property type="match status" value="1"/>
</dbReference>
<evidence type="ECO:0000256" key="4">
    <source>
        <dbReference type="ARBA" id="ARBA00022679"/>
    </source>
</evidence>
<evidence type="ECO:0000256" key="3">
    <source>
        <dbReference type="ARBA" id="ARBA00022490"/>
    </source>
</evidence>